<reference evidence="1" key="2">
    <citation type="journal article" date="2015" name="Fish Shellfish Immunol.">
        <title>Early steps in the European eel (Anguilla anguilla)-Vibrio vulnificus interaction in the gills: Role of the RtxA13 toxin.</title>
        <authorList>
            <person name="Callol A."/>
            <person name="Pajuelo D."/>
            <person name="Ebbesson L."/>
            <person name="Teles M."/>
            <person name="MacKenzie S."/>
            <person name="Amaro C."/>
        </authorList>
    </citation>
    <scope>NUCLEOTIDE SEQUENCE</scope>
</reference>
<dbReference type="AlphaFoldDB" id="A0A0E9XEL3"/>
<accession>A0A0E9XEL3</accession>
<evidence type="ECO:0000313" key="1">
    <source>
        <dbReference type="EMBL" id="JAI01080.1"/>
    </source>
</evidence>
<protein>
    <submittedName>
        <fullName evidence="1">Uncharacterized protein</fullName>
    </submittedName>
</protein>
<reference evidence="1" key="1">
    <citation type="submission" date="2014-11" db="EMBL/GenBank/DDBJ databases">
        <authorList>
            <person name="Amaro Gonzalez C."/>
        </authorList>
    </citation>
    <scope>NUCLEOTIDE SEQUENCE</scope>
</reference>
<name>A0A0E9XEL3_ANGAN</name>
<sequence length="65" mass="7773">MRCLKHHGYCKWLHKCSYIEWKLILKMLQETSTDFRPQFPFPCACILPNSCSMAAYFRNIGMKQK</sequence>
<proteinExistence type="predicted"/>
<dbReference type="EMBL" id="GBXM01007498">
    <property type="protein sequence ID" value="JAI01080.1"/>
    <property type="molecule type" value="Transcribed_RNA"/>
</dbReference>
<organism evidence="1">
    <name type="scientific">Anguilla anguilla</name>
    <name type="common">European freshwater eel</name>
    <name type="synonym">Muraena anguilla</name>
    <dbReference type="NCBI Taxonomy" id="7936"/>
    <lineage>
        <taxon>Eukaryota</taxon>
        <taxon>Metazoa</taxon>
        <taxon>Chordata</taxon>
        <taxon>Craniata</taxon>
        <taxon>Vertebrata</taxon>
        <taxon>Euteleostomi</taxon>
        <taxon>Actinopterygii</taxon>
        <taxon>Neopterygii</taxon>
        <taxon>Teleostei</taxon>
        <taxon>Anguilliformes</taxon>
        <taxon>Anguillidae</taxon>
        <taxon>Anguilla</taxon>
    </lineage>
</organism>